<proteinExistence type="predicted"/>
<feature type="region of interest" description="Disordered" evidence="1">
    <location>
        <begin position="85"/>
        <end position="107"/>
    </location>
</feature>
<evidence type="ECO:0000313" key="2">
    <source>
        <dbReference type="EMBL" id="GII49136.1"/>
    </source>
</evidence>
<evidence type="ECO:0000256" key="1">
    <source>
        <dbReference type="SAM" id="MobiDB-lite"/>
    </source>
</evidence>
<dbReference type="AlphaFoldDB" id="A0A8J3UR49"/>
<gene>
    <name evidence="2" type="ORF">Psi02_55600</name>
</gene>
<reference evidence="2" key="1">
    <citation type="submission" date="2021-01" db="EMBL/GenBank/DDBJ databases">
        <title>Whole genome shotgun sequence of Planotetraspora silvatica NBRC 100141.</title>
        <authorList>
            <person name="Komaki H."/>
            <person name="Tamura T."/>
        </authorList>
    </citation>
    <scope>NUCLEOTIDE SEQUENCE</scope>
    <source>
        <strain evidence="2">NBRC 100141</strain>
    </source>
</reference>
<evidence type="ECO:0000313" key="3">
    <source>
        <dbReference type="Proteomes" id="UP000644610"/>
    </source>
</evidence>
<accession>A0A8J3UR49</accession>
<name>A0A8J3UR49_9ACTN</name>
<dbReference type="Proteomes" id="UP000644610">
    <property type="component" value="Unassembled WGS sequence"/>
</dbReference>
<protein>
    <submittedName>
        <fullName evidence="2">Uncharacterized protein</fullName>
    </submittedName>
</protein>
<sequence length="107" mass="11495">MTFAWDTLIAPAAALGGVALTLLASATRERTQFRRQVQLSRLAERREAYASFLATSDLIVLIVDHVALERRRRGPFACLGVPDVPTTADRPHRVTASGPPATTPAGS</sequence>
<dbReference type="EMBL" id="BOOQ01000039">
    <property type="protein sequence ID" value="GII49136.1"/>
    <property type="molecule type" value="Genomic_DNA"/>
</dbReference>
<keyword evidence="3" id="KW-1185">Reference proteome</keyword>
<comment type="caution">
    <text evidence="2">The sequence shown here is derived from an EMBL/GenBank/DDBJ whole genome shotgun (WGS) entry which is preliminary data.</text>
</comment>
<organism evidence="2 3">
    <name type="scientific">Planotetraspora silvatica</name>
    <dbReference type="NCBI Taxonomy" id="234614"/>
    <lineage>
        <taxon>Bacteria</taxon>
        <taxon>Bacillati</taxon>
        <taxon>Actinomycetota</taxon>
        <taxon>Actinomycetes</taxon>
        <taxon>Streptosporangiales</taxon>
        <taxon>Streptosporangiaceae</taxon>
        <taxon>Planotetraspora</taxon>
    </lineage>
</organism>